<sequence length="101" mass="11115">MAEESCVVETENRYRLHVRYLQGQPRSGGELPLHRRPRLLLYGSAVVSIATRVTALSAFITPSEGREGGAFVVKCARCRSIDSGRMSRDENPATLSGSLKH</sequence>
<protein>
    <submittedName>
        <fullName evidence="1">Uncharacterized protein</fullName>
    </submittedName>
</protein>
<reference evidence="1" key="1">
    <citation type="submission" date="2021-08" db="EMBL/GenBank/DDBJ databases">
        <title>The first chromosome-level gecko genome reveals the dynamic sex chromosomes of Neotropical dwarf geckos (Sphaerodactylidae: Sphaerodactylus).</title>
        <authorList>
            <person name="Pinto B.J."/>
            <person name="Keating S.E."/>
            <person name="Gamble T."/>
        </authorList>
    </citation>
    <scope>NUCLEOTIDE SEQUENCE</scope>
    <source>
        <strain evidence="1">TG3544</strain>
    </source>
</reference>
<dbReference type="EMBL" id="CM037614">
    <property type="protein sequence ID" value="KAH8016961.1"/>
    <property type="molecule type" value="Genomic_DNA"/>
</dbReference>
<evidence type="ECO:0000313" key="1">
    <source>
        <dbReference type="EMBL" id="KAH8016961.1"/>
    </source>
</evidence>
<proteinExistence type="predicted"/>
<organism evidence="1 2">
    <name type="scientific">Sphaerodactylus townsendi</name>
    <dbReference type="NCBI Taxonomy" id="933632"/>
    <lineage>
        <taxon>Eukaryota</taxon>
        <taxon>Metazoa</taxon>
        <taxon>Chordata</taxon>
        <taxon>Craniata</taxon>
        <taxon>Vertebrata</taxon>
        <taxon>Euteleostomi</taxon>
        <taxon>Lepidosauria</taxon>
        <taxon>Squamata</taxon>
        <taxon>Bifurcata</taxon>
        <taxon>Gekkota</taxon>
        <taxon>Sphaerodactylidae</taxon>
        <taxon>Sphaerodactylus</taxon>
    </lineage>
</organism>
<keyword evidence="2" id="KW-1185">Reference proteome</keyword>
<gene>
    <name evidence="1" type="ORF">K3G42_024665</name>
</gene>
<name>A0ACB8GBJ5_9SAUR</name>
<accession>A0ACB8GBJ5</accession>
<comment type="caution">
    <text evidence="1">The sequence shown here is derived from an EMBL/GenBank/DDBJ whole genome shotgun (WGS) entry which is preliminary data.</text>
</comment>
<dbReference type="Proteomes" id="UP000827872">
    <property type="component" value="Linkage Group LG01"/>
</dbReference>
<evidence type="ECO:0000313" key="2">
    <source>
        <dbReference type="Proteomes" id="UP000827872"/>
    </source>
</evidence>